<comment type="subcellular location">
    <subcellularLocation>
        <location evidence="1">Cell membrane</location>
        <topology evidence="1">Multi-pass membrane protein</topology>
    </subcellularLocation>
</comment>
<dbReference type="GO" id="GO:0005886">
    <property type="term" value="C:plasma membrane"/>
    <property type="evidence" value="ECO:0007669"/>
    <property type="project" value="UniProtKB-SubCell"/>
</dbReference>
<evidence type="ECO:0000313" key="11">
    <source>
        <dbReference type="Proteomes" id="UP000231322"/>
    </source>
</evidence>
<feature type="transmembrane region" description="Helical" evidence="7">
    <location>
        <begin position="22"/>
        <end position="42"/>
    </location>
</feature>
<evidence type="ECO:0000256" key="5">
    <source>
        <dbReference type="ARBA" id="ARBA00022989"/>
    </source>
</evidence>
<dbReference type="GO" id="GO:0004713">
    <property type="term" value="F:protein tyrosine kinase activity"/>
    <property type="evidence" value="ECO:0007669"/>
    <property type="project" value="TreeGrafter"/>
</dbReference>
<dbReference type="PANTHER" id="PTHR32309:SF13">
    <property type="entry name" value="FERRIC ENTEROBACTIN TRANSPORT PROTEIN FEPE"/>
    <property type="match status" value="1"/>
</dbReference>
<feature type="domain" description="Tyrosine-protein kinase G-rich" evidence="9">
    <location>
        <begin position="155"/>
        <end position="197"/>
    </location>
</feature>
<dbReference type="EMBL" id="PEIK01000009">
    <property type="protein sequence ID" value="PIH03734.1"/>
    <property type="molecule type" value="Genomic_DNA"/>
</dbReference>
<keyword evidence="3" id="KW-1003">Cell membrane</keyword>
<feature type="transmembrane region" description="Helical" evidence="7">
    <location>
        <begin position="175"/>
        <end position="195"/>
    </location>
</feature>
<evidence type="ECO:0000259" key="9">
    <source>
        <dbReference type="Pfam" id="PF13807"/>
    </source>
</evidence>
<evidence type="ECO:0000313" key="10">
    <source>
        <dbReference type="EMBL" id="PIH03734.1"/>
    </source>
</evidence>
<name>A0A2G7HFD0_9CLOT</name>
<evidence type="ECO:0000256" key="2">
    <source>
        <dbReference type="ARBA" id="ARBA00006683"/>
    </source>
</evidence>
<reference evidence="10 11" key="1">
    <citation type="submission" date="2017-10" db="EMBL/GenBank/DDBJ databases">
        <title>Reclassification of Eubacterium combesii and discrepancies in the nomenclature of botulinum neurotoxin producing clostridia. Request for an Opinion.</title>
        <authorList>
            <person name="Dobritsa A.P."/>
            <person name="Kutumbaka K.K."/>
            <person name="Samadpour M."/>
        </authorList>
    </citation>
    <scope>NUCLEOTIDE SEQUENCE [LARGE SCALE GENOMIC DNA]</scope>
    <source>
        <strain evidence="10 11">DSM 20696</strain>
    </source>
</reference>
<dbReference type="InterPro" id="IPR050445">
    <property type="entry name" value="Bact_polysacc_biosynth/exp"/>
</dbReference>
<evidence type="ECO:0000256" key="3">
    <source>
        <dbReference type="ARBA" id="ARBA00022475"/>
    </source>
</evidence>
<dbReference type="AlphaFoldDB" id="A0A2G7HFD0"/>
<comment type="similarity">
    <text evidence="2">Belongs to the CpsC/CapA family.</text>
</comment>
<sequence>MNEEVTLDLQEILNVLKKKKKMILLTTLLFGIISAALSFFIIPSTYEIKASVVIGKTLDEKNENKNDYNDVMMYQKLVKTYAKIASSRTLAENVAAKTGELKPEDLQEELEVTPQQDTQILDLKIEHKDAAYAQKILTIVCDEFIAESKKIYPNNTIELLDKPVMPEKPIKPRKLLNIAIALFMGLLLSAGRAFIQEYMDKTIKTENDIDKYLELPVIAVIPKIRRE</sequence>
<dbReference type="Pfam" id="PF02706">
    <property type="entry name" value="Wzz"/>
    <property type="match status" value="1"/>
</dbReference>
<evidence type="ECO:0000256" key="7">
    <source>
        <dbReference type="SAM" id="Phobius"/>
    </source>
</evidence>
<dbReference type="Proteomes" id="UP000231322">
    <property type="component" value="Unassembled WGS sequence"/>
</dbReference>
<dbReference type="InterPro" id="IPR032807">
    <property type="entry name" value="GNVR"/>
</dbReference>
<organism evidence="10 11">
    <name type="scientific">Clostridium combesii</name>
    <dbReference type="NCBI Taxonomy" id="39481"/>
    <lineage>
        <taxon>Bacteria</taxon>
        <taxon>Bacillati</taxon>
        <taxon>Bacillota</taxon>
        <taxon>Clostridia</taxon>
        <taxon>Eubacteriales</taxon>
        <taxon>Clostridiaceae</taxon>
        <taxon>Clostridium</taxon>
    </lineage>
</organism>
<proteinExistence type="inferred from homology"/>
<dbReference type="InterPro" id="IPR003856">
    <property type="entry name" value="LPS_length_determ_N"/>
</dbReference>
<evidence type="ECO:0000256" key="4">
    <source>
        <dbReference type="ARBA" id="ARBA00022692"/>
    </source>
</evidence>
<evidence type="ECO:0000256" key="6">
    <source>
        <dbReference type="ARBA" id="ARBA00023136"/>
    </source>
</evidence>
<evidence type="ECO:0000259" key="8">
    <source>
        <dbReference type="Pfam" id="PF02706"/>
    </source>
</evidence>
<dbReference type="Pfam" id="PF13807">
    <property type="entry name" value="GNVR"/>
    <property type="match status" value="1"/>
</dbReference>
<keyword evidence="4 7" id="KW-0812">Transmembrane</keyword>
<keyword evidence="11" id="KW-1185">Reference proteome</keyword>
<protein>
    <submittedName>
        <fullName evidence="10">Capsular biosynthesis protein</fullName>
    </submittedName>
</protein>
<evidence type="ECO:0000256" key="1">
    <source>
        <dbReference type="ARBA" id="ARBA00004651"/>
    </source>
</evidence>
<dbReference type="PANTHER" id="PTHR32309">
    <property type="entry name" value="TYROSINE-PROTEIN KINASE"/>
    <property type="match status" value="1"/>
</dbReference>
<feature type="domain" description="Polysaccharide chain length determinant N-terminal" evidence="8">
    <location>
        <begin position="6"/>
        <end position="97"/>
    </location>
</feature>
<accession>A0A2G7HFD0</accession>
<keyword evidence="6 7" id="KW-0472">Membrane</keyword>
<dbReference type="RefSeq" id="WP_099839608.1">
    <property type="nucleotide sequence ID" value="NZ_PEIK01000009.1"/>
</dbReference>
<keyword evidence="5 7" id="KW-1133">Transmembrane helix</keyword>
<gene>
    <name evidence="10" type="ORF">CS538_12120</name>
</gene>
<comment type="caution">
    <text evidence="10">The sequence shown here is derived from an EMBL/GenBank/DDBJ whole genome shotgun (WGS) entry which is preliminary data.</text>
</comment>